<dbReference type="Gene3D" id="3.30.70.1350">
    <property type="entry name" value="Cation efflux protein, cytoplasmic domain"/>
    <property type="match status" value="1"/>
</dbReference>
<evidence type="ECO:0000259" key="9">
    <source>
        <dbReference type="Pfam" id="PF01545"/>
    </source>
</evidence>
<protein>
    <submittedName>
        <fullName evidence="11">Co/Zn/Cd cation transporter</fullName>
    </submittedName>
</protein>
<evidence type="ECO:0000256" key="5">
    <source>
        <dbReference type="ARBA" id="ARBA00022692"/>
    </source>
</evidence>
<dbReference type="GO" id="GO:0015341">
    <property type="term" value="F:zinc efflux antiporter activity"/>
    <property type="evidence" value="ECO:0007669"/>
    <property type="project" value="TreeGrafter"/>
</dbReference>
<keyword evidence="3" id="KW-0813">Transport</keyword>
<dbReference type="Pfam" id="PF16916">
    <property type="entry name" value="ZT_dimer"/>
    <property type="match status" value="1"/>
</dbReference>
<evidence type="ECO:0000256" key="4">
    <source>
        <dbReference type="ARBA" id="ARBA00022475"/>
    </source>
</evidence>
<dbReference type="InterPro" id="IPR002524">
    <property type="entry name" value="Cation_efflux"/>
</dbReference>
<keyword evidence="7 8" id="KW-0472">Membrane</keyword>
<comment type="similarity">
    <text evidence="2">Belongs to the cation diffusion facilitator (CDF) transporter (TC 2.A.4) family.</text>
</comment>
<dbReference type="Pfam" id="PF01545">
    <property type="entry name" value="Cation_efflux"/>
    <property type="match status" value="1"/>
</dbReference>
<dbReference type="InterPro" id="IPR050291">
    <property type="entry name" value="CDF_Transporter"/>
</dbReference>
<evidence type="ECO:0000259" key="10">
    <source>
        <dbReference type="Pfam" id="PF16916"/>
    </source>
</evidence>
<dbReference type="EMBL" id="ABXP02000012">
    <property type="protein sequence ID" value="KKC30869.1"/>
    <property type="molecule type" value="Genomic_DNA"/>
</dbReference>
<dbReference type="InterPro" id="IPR058533">
    <property type="entry name" value="Cation_efflux_TM"/>
</dbReference>
<keyword evidence="6 8" id="KW-1133">Transmembrane helix</keyword>
<dbReference type="AlphaFoldDB" id="A0A0F5PSS7"/>
<dbReference type="GO" id="GO:0015086">
    <property type="term" value="F:cadmium ion transmembrane transporter activity"/>
    <property type="evidence" value="ECO:0007669"/>
    <property type="project" value="TreeGrafter"/>
</dbReference>
<evidence type="ECO:0000256" key="2">
    <source>
        <dbReference type="ARBA" id="ARBA00008114"/>
    </source>
</evidence>
<evidence type="ECO:0000256" key="6">
    <source>
        <dbReference type="ARBA" id="ARBA00022989"/>
    </source>
</evidence>
<dbReference type="PANTHER" id="PTHR43840:SF15">
    <property type="entry name" value="MITOCHONDRIAL METAL TRANSPORTER 1-RELATED"/>
    <property type="match status" value="1"/>
</dbReference>
<feature type="domain" description="Cation efflux protein cytoplasmic" evidence="10">
    <location>
        <begin position="209"/>
        <end position="286"/>
    </location>
</feature>
<keyword evidence="4" id="KW-1003">Cell membrane</keyword>
<sequence>MEVAMNREKAALLSVVSNSFLITVKLVAGILMHSIGVISEAIHSSIDLIASIIAFFSIRKAAKPADDDHPFGHGKYENVSGFVEAILIFFAALLIIYEALKRIITGAYVENLGMGIVVMLFSALINSVVSFYLFKVAKKEDSIALKADAIHLLTDVFTSLGVAAGLVIIRFTGINILDPVIAIFVAFLIIKASVDLTKEALKDLTDTSLPEEELKEIEEIIKSNPEITSFHKLRTRKSGQKREIDVHLRVRRDANIVEAHELSHKVSKQIIDRFPEANVTVHIEPEEKKEEK</sequence>
<dbReference type="Proteomes" id="UP000010146">
    <property type="component" value="Unassembled WGS sequence"/>
</dbReference>
<dbReference type="GO" id="GO:0006882">
    <property type="term" value="P:intracellular zinc ion homeostasis"/>
    <property type="evidence" value="ECO:0007669"/>
    <property type="project" value="TreeGrafter"/>
</dbReference>
<dbReference type="InterPro" id="IPR027470">
    <property type="entry name" value="Cation_efflux_CTD"/>
</dbReference>
<dbReference type="PANTHER" id="PTHR43840">
    <property type="entry name" value="MITOCHONDRIAL METAL TRANSPORTER 1-RELATED"/>
    <property type="match status" value="1"/>
</dbReference>
<evidence type="ECO:0000256" key="3">
    <source>
        <dbReference type="ARBA" id="ARBA00022448"/>
    </source>
</evidence>
<comment type="subcellular location">
    <subcellularLocation>
        <location evidence="1">Cell membrane</location>
        <topology evidence="1">Multi-pass membrane protein</topology>
    </subcellularLocation>
</comment>
<organism evidence="11 12">
    <name type="scientific">Caldanaerobacter subterraneus subsp. pacificus DSM 12653</name>
    <dbReference type="NCBI Taxonomy" id="391606"/>
    <lineage>
        <taxon>Bacteria</taxon>
        <taxon>Bacillati</taxon>
        <taxon>Bacillota</taxon>
        <taxon>Clostridia</taxon>
        <taxon>Thermoanaerobacterales</taxon>
        <taxon>Thermoanaerobacteraceae</taxon>
        <taxon>Caldanaerobacter</taxon>
    </lineage>
</organism>
<dbReference type="FunFam" id="3.30.70.1350:FF:000002">
    <property type="entry name" value="Ferrous-iron efflux pump FieF"/>
    <property type="match status" value="1"/>
</dbReference>
<proteinExistence type="inferred from homology"/>
<dbReference type="Gene3D" id="1.20.1510.10">
    <property type="entry name" value="Cation efflux protein transmembrane domain"/>
    <property type="match status" value="1"/>
</dbReference>
<dbReference type="SUPFAM" id="SSF161111">
    <property type="entry name" value="Cation efflux protein transmembrane domain-like"/>
    <property type="match status" value="1"/>
</dbReference>
<reference evidence="12" key="3">
    <citation type="submission" date="2015-02" db="EMBL/GenBank/DDBJ databases">
        <title>Genome analysis of three genomes within the thermophilic hydrogenogenic bacterial species Caldanaerobacter subterraneus.</title>
        <authorList>
            <person name="Sant'Anna F.H."/>
            <person name="Lebedinsky A."/>
            <person name="Sokolova T."/>
            <person name="Robb F.T."/>
            <person name="Gonzalez J.M."/>
        </authorList>
    </citation>
    <scope>NUCLEOTIDE SEQUENCE [LARGE SCALE GENOMIC DNA]</scope>
    <source>
        <strain evidence="12">DSM 12653</strain>
    </source>
</reference>
<feature type="domain" description="Cation efflux protein transmembrane" evidence="9">
    <location>
        <begin position="12"/>
        <end position="204"/>
    </location>
</feature>
<feature type="transmembrane region" description="Helical" evidence="8">
    <location>
        <begin position="112"/>
        <end position="137"/>
    </location>
</feature>
<evidence type="ECO:0000256" key="1">
    <source>
        <dbReference type="ARBA" id="ARBA00004651"/>
    </source>
</evidence>
<reference evidence="11 12" key="2">
    <citation type="journal article" date="2015" name="BMC Genomics">
        <title>Analysis of three genomes within the thermophilic bacterial species Caldanaerobacter subterraneus with a focus on carbon monoxide dehydrogenase evolution and hydrolase diversity.</title>
        <authorList>
            <person name="Sant'Anna F.H."/>
            <person name="Lebedinsky A.V."/>
            <person name="Sokolova T.G."/>
            <person name="Robb F.T."/>
            <person name="Gonzalez J.M."/>
        </authorList>
    </citation>
    <scope>NUCLEOTIDE SEQUENCE [LARGE SCALE GENOMIC DNA]</scope>
    <source>
        <strain evidence="11 12">DSM 12653</strain>
    </source>
</reference>
<dbReference type="InterPro" id="IPR036837">
    <property type="entry name" value="Cation_efflux_CTD_sf"/>
</dbReference>
<evidence type="ECO:0000313" key="12">
    <source>
        <dbReference type="Proteomes" id="UP000010146"/>
    </source>
</evidence>
<feature type="transmembrane region" description="Helical" evidence="8">
    <location>
        <begin position="12"/>
        <end position="35"/>
    </location>
</feature>
<dbReference type="FunFam" id="1.20.1510.10:FF:000006">
    <property type="entry name" value="Divalent cation efflux transporter"/>
    <property type="match status" value="1"/>
</dbReference>
<evidence type="ECO:0000313" key="11">
    <source>
        <dbReference type="EMBL" id="KKC30869.1"/>
    </source>
</evidence>
<dbReference type="GO" id="GO:0015093">
    <property type="term" value="F:ferrous iron transmembrane transporter activity"/>
    <property type="evidence" value="ECO:0007669"/>
    <property type="project" value="TreeGrafter"/>
</dbReference>
<name>A0A0F5PSS7_9THEO</name>
<dbReference type="NCBIfam" id="TIGR01297">
    <property type="entry name" value="CDF"/>
    <property type="match status" value="1"/>
</dbReference>
<feature type="transmembrane region" description="Helical" evidence="8">
    <location>
        <begin position="79"/>
        <end position="100"/>
    </location>
</feature>
<evidence type="ECO:0000256" key="8">
    <source>
        <dbReference type="SAM" id="Phobius"/>
    </source>
</evidence>
<dbReference type="GO" id="GO:0005886">
    <property type="term" value="C:plasma membrane"/>
    <property type="evidence" value="ECO:0007669"/>
    <property type="project" value="UniProtKB-SubCell"/>
</dbReference>
<gene>
    <name evidence="11" type="ORF">CDSM653_00084</name>
</gene>
<dbReference type="InterPro" id="IPR027469">
    <property type="entry name" value="Cation_efflux_TMD_sf"/>
</dbReference>
<reference evidence="11 12" key="1">
    <citation type="submission" date="2008-07" db="EMBL/GenBank/DDBJ databases">
        <authorList>
            <person name="Gonzalez J."/>
            <person name="Sokolova T."/>
            <person name="Ferriera S."/>
            <person name="Johnson J."/>
            <person name="Kravitz S."/>
            <person name="Beeson K."/>
            <person name="Sutton G."/>
            <person name="Rogers Y.-H."/>
            <person name="Friedman R."/>
            <person name="Frazier M."/>
            <person name="Venter J.C."/>
        </authorList>
    </citation>
    <scope>NUCLEOTIDE SEQUENCE [LARGE SCALE GENOMIC DNA]</scope>
    <source>
        <strain evidence="11 12">DSM 12653</strain>
    </source>
</reference>
<dbReference type="SUPFAM" id="SSF160240">
    <property type="entry name" value="Cation efflux protein cytoplasmic domain-like"/>
    <property type="match status" value="1"/>
</dbReference>
<comment type="caution">
    <text evidence="11">The sequence shown here is derived from an EMBL/GenBank/DDBJ whole genome shotgun (WGS) entry which is preliminary data.</text>
</comment>
<feature type="transmembrane region" description="Helical" evidence="8">
    <location>
        <begin position="176"/>
        <end position="194"/>
    </location>
</feature>
<accession>A0A0F5PSS7</accession>
<evidence type="ECO:0000256" key="7">
    <source>
        <dbReference type="ARBA" id="ARBA00023136"/>
    </source>
</evidence>
<keyword evidence="5 8" id="KW-0812">Transmembrane</keyword>